<comment type="caution">
    <text evidence="1">The sequence shown here is derived from an EMBL/GenBank/DDBJ whole genome shotgun (WGS) entry which is preliminary data.</text>
</comment>
<proteinExistence type="predicted"/>
<evidence type="ECO:0000313" key="2">
    <source>
        <dbReference type="Proteomes" id="UP000324222"/>
    </source>
</evidence>
<organism evidence="1 2">
    <name type="scientific">Portunus trituberculatus</name>
    <name type="common">Swimming crab</name>
    <name type="synonym">Neptunus trituberculatus</name>
    <dbReference type="NCBI Taxonomy" id="210409"/>
    <lineage>
        <taxon>Eukaryota</taxon>
        <taxon>Metazoa</taxon>
        <taxon>Ecdysozoa</taxon>
        <taxon>Arthropoda</taxon>
        <taxon>Crustacea</taxon>
        <taxon>Multicrustacea</taxon>
        <taxon>Malacostraca</taxon>
        <taxon>Eumalacostraca</taxon>
        <taxon>Eucarida</taxon>
        <taxon>Decapoda</taxon>
        <taxon>Pleocyemata</taxon>
        <taxon>Brachyura</taxon>
        <taxon>Eubrachyura</taxon>
        <taxon>Portunoidea</taxon>
        <taxon>Portunidae</taxon>
        <taxon>Portuninae</taxon>
        <taxon>Portunus</taxon>
    </lineage>
</organism>
<dbReference type="EMBL" id="VSRR010013473">
    <property type="protein sequence ID" value="MPC55826.1"/>
    <property type="molecule type" value="Genomic_DNA"/>
</dbReference>
<reference evidence="1 2" key="1">
    <citation type="submission" date="2019-05" db="EMBL/GenBank/DDBJ databases">
        <title>Another draft genome of Portunus trituberculatus and its Hox gene families provides insights of decapod evolution.</title>
        <authorList>
            <person name="Jeong J.-H."/>
            <person name="Song I."/>
            <person name="Kim S."/>
            <person name="Choi T."/>
            <person name="Kim D."/>
            <person name="Ryu S."/>
            <person name="Kim W."/>
        </authorList>
    </citation>
    <scope>NUCLEOTIDE SEQUENCE [LARGE SCALE GENOMIC DNA]</scope>
    <source>
        <tissue evidence="1">Muscle</tissue>
    </source>
</reference>
<name>A0A5B7GE24_PORTR</name>
<dbReference type="AlphaFoldDB" id="A0A5B7GE24"/>
<protein>
    <submittedName>
        <fullName evidence="1">Uncharacterized protein</fullName>
    </submittedName>
</protein>
<sequence>MPGTLYAANPLLLAEGVRRPGVLKKQAGRRAVDMCIWMYLEAAGVTCAARVVLRGIHVNSAASRTSDSVYCHGRKCFLGASKPFGHVRRLRRQAEHECLASPTQTGTVAGDPNIPPPCVSCRSNLAHVWLTFGSRLARVWLAFGLRWLRLGDTSEALTSATWGVIQANRQEKGVQRLFLGGNAEAGARGKRGCGSVGGDHRNCLRRRCSRPGKGSDGT</sequence>
<evidence type="ECO:0000313" key="1">
    <source>
        <dbReference type="EMBL" id="MPC55826.1"/>
    </source>
</evidence>
<gene>
    <name evidence="1" type="ORF">E2C01_049771</name>
</gene>
<accession>A0A5B7GE24</accession>
<dbReference type="Proteomes" id="UP000324222">
    <property type="component" value="Unassembled WGS sequence"/>
</dbReference>
<keyword evidence="2" id="KW-1185">Reference proteome</keyword>